<dbReference type="AlphaFoldDB" id="A0AA39MFB9"/>
<reference evidence="2" key="1">
    <citation type="submission" date="2023-06" db="EMBL/GenBank/DDBJ databases">
        <authorList>
            <consortium name="Lawrence Berkeley National Laboratory"/>
            <person name="Ahrendt S."/>
            <person name="Sahu N."/>
            <person name="Indic B."/>
            <person name="Wong-Bajracharya J."/>
            <person name="Merenyi Z."/>
            <person name="Ke H.-M."/>
            <person name="Monk M."/>
            <person name="Kocsube S."/>
            <person name="Drula E."/>
            <person name="Lipzen A."/>
            <person name="Balint B."/>
            <person name="Henrissat B."/>
            <person name="Andreopoulos B."/>
            <person name="Martin F.M."/>
            <person name="Harder C.B."/>
            <person name="Rigling D."/>
            <person name="Ford K.L."/>
            <person name="Foster G.D."/>
            <person name="Pangilinan J."/>
            <person name="Papanicolaou A."/>
            <person name="Barry K."/>
            <person name="LaButti K."/>
            <person name="Viragh M."/>
            <person name="Koriabine M."/>
            <person name="Yan M."/>
            <person name="Riley R."/>
            <person name="Champramary S."/>
            <person name="Plett K.L."/>
            <person name="Tsai I.J."/>
            <person name="Slot J."/>
            <person name="Sipos G."/>
            <person name="Plett J."/>
            <person name="Nagy L.G."/>
            <person name="Grigoriev I.V."/>
        </authorList>
    </citation>
    <scope>NUCLEOTIDE SEQUENCE</scope>
    <source>
        <strain evidence="2">FPL87.14</strain>
    </source>
</reference>
<name>A0AA39MFB9_9AGAR</name>
<accession>A0AA39MFB9</accession>
<dbReference type="PANTHER" id="PTHR33099:SF7">
    <property type="entry name" value="MYND-TYPE DOMAIN-CONTAINING PROTEIN"/>
    <property type="match status" value="1"/>
</dbReference>
<evidence type="ECO:0000313" key="2">
    <source>
        <dbReference type="EMBL" id="KAK0432766.1"/>
    </source>
</evidence>
<organism evidence="2 3">
    <name type="scientific">Armillaria borealis</name>
    <dbReference type="NCBI Taxonomy" id="47425"/>
    <lineage>
        <taxon>Eukaryota</taxon>
        <taxon>Fungi</taxon>
        <taxon>Dikarya</taxon>
        <taxon>Basidiomycota</taxon>
        <taxon>Agaricomycotina</taxon>
        <taxon>Agaricomycetes</taxon>
        <taxon>Agaricomycetidae</taxon>
        <taxon>Agaricales</taxon>
        <taxon>Marasmiineae</taxon>
        <taxon>Physalacriaceae</taxon>
        <taxon>Armillaria</taxon>
    </lineage>
</organism>
<sequence length="232" mass="25797">MNPRHCFPHSSSVLNLADASKESFQDICGASNVAGIGLGDQNRFDETYRQSKKLDTSQSFCSFDPRASEISTKYKLISLKAMTKSRRSCAPNCNVKETFKTHKDTHSAENVMGSLVVVFPTVHQDGSLVIRQDEQGRTFCAEQMFSDSTPEASYFAFYSEVEHEVLPVASAVPATLTYIVSPLLLPILSKLLVILRRLMFRRRRSSSRGRSAGEVCGISIPLRSLKIRNGHC</sequence>
<comment type="caution">
    <text evidence="2">The sequence shown here is derived from an EMBL/GenBank/DDBJ whole genome shotgun (WGS) entry which is preliminary data.</text>
</comment>
<dbReference type="PANTHER" id="PTHR33099">
    <property type="entry name" value="FE2OG DIOXYGENASE DOMAIN-CONTAINING PROTEIN"/>
    <property type="match status" value="1"/>
</dbReference>
<proteinExistence type="predicted"/>
<keyword evidence="1" id="KW-1133">Transmembrane helix</keyword>
<evidence type="ECO:0000313" key="3">
    <source>
        <dbReference type="Proteomes" id="UP001175226"/>
    </source>
</evidence>
<dbReference type="EMBL" id="JAUEPT010000089">
    <property type="protein sequence ID" value="KAK0432766.1"/>
    <property type="molecule type" value="Genomic_DNA"/>
</dbReference>
<keyword evidence="1" id="KW-0472">Membrane</keyword>
<keyword evidence="1" id="KW-0812">Transmembrane</keyword>
<feature type="transmembrane region" description="Helical" evidence="1">
    <location>
        <begin position="176"/>
        <end position="195"/>
    </location>
</feature>
<gene>
    <name evidence="2" type="ORF">EV421DRAFT_1719223</name>
</gene>
<protein>
    <recommendedName>
        <fullName evidence="4">Prolyl 4-hydroxylase alpha subunit Fe(2+) 2OG dioxygenase domain-containing protein</fullName>
    </recommendedName>
</protein>
<keyword evidence="3" id="KW-1185">Reference proteome</keyword>
<dbReference type="Proteomes" id="UP001175226">
    <property type="component" value="Unassembled WGS sequence"/>
</dbReference>
<evidence type="ECO:0000256" key="1">
    <source>
        <dbReference type="SAM" id="Phobius"/>
    </source>
</evidence>
<evidence type="ECO:0008006" key="4">
    <source>
        <dbReference type="Google" id="ProtNLM"/>
    </source>
</evidence>